<evidence type="ECO:0000259" key="11">
    <source>
        <dbReference type="Pfam" id="PF13193"/>
    </source>
</evidence>
<feature type="domain" description="Lipase" evidence="9">
    <location>
        <begin position="702"/>
        <end position="1044"/>
    </location>
</feature>
<dbReference type="GO" id="GO:0019427">
    <property type="term" value="P:acetyl-CoA biosynthetic process from acetate"/>
    <property type="evidence" value="ECO:0007669"/>
    <property type="project" value="InterPro"/>
</dbReference>
<proteinExistence type="inferred from homology"/>
<dbReference type="InterPro" id="IPR025110">
    <property type="entry name" value="AMP-bd_C"/>
</dbReference>
<dbReference type="SUPFAM" id="SSF49723">
    <property type="entry name" value="Lipase/lipooxygenase domain (PLAT/LH2 domain)"/>
    <property type="match status" value="1"/>
</dbReference>
<comment type="caution">
    <text evidence="13">The sequence shown here is derived from an EMBL/GenBank/DDBJ whole genome shotgun (WGS) entry which is preliminary data.</text>
</comment>
<dbReference type="GO" id="GO:0003987">
    <property type="term" value="F:acetate-CoA ligase activity"/>
    <property type="evidence" value="ECO:0007669"/>
    <property type="project" value="UniProtKB-EC"/>
</dbReference>
<evidence type="ECO:0000259" key="12">
    <source>
        <dbReference type="Pfam" id="PF16177"/>
    </source>
</evidence>
<dbReference type="InterPro" id="IPR032387">
    <property type="entry name" value="ACAS_N"/>
</dbReference>
<dbReference type="Pfam" id="PF16177">
    <property type="entry name" value="ACAS_N"/>
    <property type="match status" value="1"/>
</dbReference>
<reference evidence="13" key="1">
    <citation type="submission" date="2020-06" db="EMBL/GenBank/DDBJ databases">
        <authorList>
            <person name="Ji K."/>
            <person name="Li J."/>
        </authorList>
    </citation>
    <scope>NUCLEOTIDE SEQUENCE</scope>
    <source>
        <strain evidence="13">JKM2019</strain>
        <tissue evidence="13">Whole body</tissue>
    </source>
</reference>
<reference evidence="13" key="2">
    <citation type="journal article" date="2021" name="World Allergy Organ. J.">
        <title>Chromosome-level assembly of Dermatophagoides farinae genome and transcriptome reveals two novel allergens Der f 37 and Der f 39.</title>
        <authorList>
            <person name="Chen J."/>
            <person name="Cai Z."/>
            <person name="Fan D."/>
            <person name="Hu J."/>
            <person name="Hou Y."/>
            <person name="He Y."/>
            <person name="Zhang Z."/>
            <person name="Zhao Z."/>
            <person name="Gao P."/>
            <person name="Hu W."/>
            <person name="Sun J."/>
            <person name="Li J."/>
            <person name="Ji K."/>
        </authorList>
    </citation>
    <scope>NUCLEOTIDE SEQUENCE</scope>
    <source>
        <strain evidence="13">JKM2019</strain>
    </source>
</reference>
<dbReference type="PANTHER" id="PTHR24095">
    <property type="entry name" value="ACETYL-COENZYME A SYNTHETASE"/>
    <property type="match status" value="1"/>
</dbReference>
<evidence type="ECO:0000256" key="5">
    <source>
        <dbReference type="ARBA" id="ARBA00022525"/>
    </source>
</evidence>
<name>A0A9D4SKW3_DERFA</name>
<feature type="domain" description="AMP-dependent synthetase/ligase" evidence="10">
    <location>
        <begin position="120"/>
        <end position="519"/>
    </location>
</feature>
<dbReference type="Gene3D" id="3.30.300.30">
    <property type="match status" value="1"/>
</dbReference>
<keyword evidence="5" id="KW-0964">Secreted</keyword>
<organism evidence="13">
    <name type="scientific">Dermatophagoides farinae</name>
    <name type="common">American house dust mite</name>
    <dbReference type="NCBI Taxonomy" id="6954"/>
    <lineage>
        <taxon>Eukaryota</taxon>
        <taxon>Metazoa</taxon>
        <taxon>Ecdysozoa</taxon>
        <taxon>Arthropoda</taxon>
        <taxon>Chelicerata</taxon>
        <taxon>Arachnida</taxon>
        <taxon>Acari</taxon>
        <taxon>Acariformes</taxon>
        <taxon>Sarcoptiformes</taxon>
        <taxon>Astigmata</taxon>
        <taxon>Psoroptidia</taxon>
        <taxon>Analgoidea</taxon>
        <taxon>Pyroglyphidae</taxon>
        <taxon>Dermatophagoidinae</taxon>
        <taxon>Dermatophagoides</taxon>
    </lineage>
</organism>
<evidence type="ECO:0000313" key="13">
    <source>
        <dbReference type="EMBL" id="KAH7645517.1"/>
    </source>
</evidence>
<dbReference type="InterPro" id="IPR045851">
    <property type="entry name" value="AMP-bd_C_sf"/>
</dbReference>
<evidence type="ECO:0000256" key="2">
    <source>
        <dbReference type="ARBA" id="ARBA00006432"/>
    </source>
</evidence>
<evidence type="ECO:0000256" key="1">
    <source>
        <dbReference type="ARBA" id="ARBA00004613"/>
    </source>
</evidence>
<dbReference type="InterPro" id="IPR042099">
    <property type="entry name" value="ANL_N_sf"/>
</dbReference>
<dbReference type="InterPro" id="IPR033906">
    <property type="entry name" value="Lipase_N"/>
</dbReference>
<evidence type="ECO:0000256" key="7">
    <source>
        <dbReference type="ARBA" id="ARBA00022741"/>
    </source>
</evidence>
<dbReference type="InterPro" id="IPR013818">
    <property type="entry name" value="Lipase"/>
</dbReference>
<keyword evidence="8" id="KW-0067">ATP-binding</keyword>
<feature type="domain" description="AMP-binding enzyme C-terminal" evidence="11">
    <location>
        <begin position="581"/>
        <end position="660"/>
    </location>
</feature>
<evidence type="ECO:0000259" key="10">
    <source>
        <dbReference type="Pfam" id="PF00501"/>
    </source>
</evidence>
<comment type="similarity">
    <text evidence="3">Belongs to the AB hydrolase superfamily. Lipase family.</text>
</comment>
<dbReference type="InterPro" id="IPR000734">
    <property type="entry name" value="TAG_lipase"/>
</dbReference>
<keyword evidence="6" id="KW-0436">Ligase</keyword>
<evidence type="ECO:0000259" key="9">
    <source>
        <dbReference type="Pfam" id="PF00151"/>
    </source>
</evidence>
<comment type="similarity">
    <text evidence="2">Belongs to the ATP-dependent AMP-binding enzyme family.</text>
</comment>
<evidence type="ECO:0000256" key="4">
    <source>
        <dbReference type="ARBA" id="ARBA00013275"/>
    </source>
</evidence>
<dbReference type="EC" id="6.2.1.1" evidence="4"/>
<dbReference type="InterPro" id="IPR036392">
    <property type="entry name" value="PLAT/LH2_dom_sf"/>
</dbReference>
<dbReference type="PRINTS" id="PR00821">
    <property type="entry name" value="TAGLIPASE"/>
</dbReference>
<dbReference type="InterPro" id="IPR020845">
    <property type="entry name" value="AMP-binding_CS"/>
</dbReference>
<sequence length="1153" mass="130908">MSEFCDESIQEIIRKSLLESMAQVERVPLQKFDSNKANENMRQYEQYQRMYEHSIKSPGTFWKQIATDFYWTTPLPLTYHKILEYNFDYKNGPIKVDFFKGMKTNITYNLLDRVINCGFGERIAYHWIGNDLNEKKKITYSELKNQVCRLANYLKQTLKIGIGDRVAIYLPVTIELIISMLACARIGAIHTVVFAGFSANALAERMINAKCKMLITADASFRGDKFLHFQPIIDNAIQNCLAKKCDIQTIIMVNRFETTANRHKQRYNDIVQKHQSPHSRMIILWDKILNDKAINDICEPEWVDAEHPLFILYTSGSTGKPKGILHTVAGYMLSTATAFKYAFNYHDGDVFFCTADIGWITGHTASVYGALANGATIIVYEGIPTHPRVDRFWMILNEYKVNIFYTSPTAIRSLMKFGERYVKSYSMRELRLIALVGEPVNRHTWFWIYRYIGKESCPIVDTYFQTETGAPMIFPVPYIVDLKPGSATIPWFGVVPVILDDNGKEITGTDQGNLAYKQAWPGMARTIDGDAEIFETTYFKKFPGYFFTGDGAFRDTDGHYWITGRIDDLLNVSGHLLSTAEVEAALLNDKRLAEAAAVAIPHTIKGQAICAFIVLKQGYSVFDLVFQNELIAIVRQEIGPIATPEIILNVRSLPKTRSDKIMRRVLALVAKGERKNFGDLSTIADEAILDHLIKVPCNAHKSVTYPGIGTFTDEDFYDPKWRPYVALPESPEKVDPNYVLYNRKIQYDPQTLHFNNTEILRLSHFDPKLDTKILVHGFMDGPLVNCWMYPMKDKLLSIHDVNVILVDWSKTNFFPYTQATANSRIAGAMTGILIQNLINEFNVSTSSFHLIGHSLGAHVVGYAGKWLNGKLAHITGLDPAGPYFEGVKNPAARLWHTDAQFVESIHTDAHHLLPDLGFGMYETCSHVDFYPNGGVSQPGCDQKRFTSIITDGLIHGITNLVACNHERSAFFYLEALGDVESYPVAYACKSYDDYRDGRCTSCGHDGSKCVILGPKTLDYKKFIKDPSVSQGKRFFLSTSPKENFLQIDHFCFIGFQYIIRITLSDESHGSESVHGKISLKFLDWEEEGETLTFNNHGQTFENGHSYSSLIVSDMKPSDLDRIQFKWSHGFNIIHHRMYIESLEVIPLSSTRIP</sequence>
<evidence type="ECO:0000256" key="8">
    <source>
        <dbReference type="ARBA" id="ARBA00022840"/>
    </source>
</evidence>
<dbReference type="NCBIfam" id="NF001208">
    <property type="entry name" value="PRK00174.1"/>
    <property type="match status" value="1"/>
</dbReference>
<comment type="subcellular location">
    <subcellularLocation>
        <location evidence="1">Secreted</location>
    </subcellularLocation>
</comment>
<dbReference type="PANTHER" id="PTHR24095:SF244">
    <property type="entry name" value="ACETYL-COENZYME A SYNTHETASE"/>
    <property type="match status" value="1"/>
</dbReference>
<dbReference type="GO" id="GO:0005524">
    <property type="term" value="F:ATP binding"/>
    <property type="evidence" value="ECO:0007669"/>
    <property type="project" value="UniProtKB-KW"/>
</dbReference>
<dbReference type="SUPFAM" id="SSF53474">
    <property type="entry name" value="alpha/beta-Hydrolases"/>
    <property type="match status" value="1"/>
</dbReference>
<dbReference type="Gene3D" id="2.60.60.20">
    <property type="entry name" value="PLAT/LH2 domain"/>
    <property type="match status" value="1"/>
</dbReference>
<evidence type="ECO:0000256" key="6">
    <source>
        <dbReference type="ARBA" id="ARBA00022598"/>
    </source>
</evidence>
<dbReference type="Pfam" id="PF00151">
    <property type="entry name" value="Lipase"/>
    <property type="match status" value="1"/>
</dbReference>
<dbReference type="GO" id="GO:0016208">
    <property type="term" value="F:AMP binding"/>
    <property type="evidence" value="ECO:0007669"/>
    <property type="project" value="InterPro"/>
</dbReference>
<dbReference type="Pfam" id="PF00501">
    <property type="entry name" value="AMP-binding"/>
    <property type="match status" value="1"/>
</dbReference>
<evidence type="ECO:0000256" key="3">
    <source>
        <dbReference type="ARBA" id="ARBA00010701"/>
    </source>
</evidence>
<dbReference type="Proteomes" id="UP000828236">
    <property type="component" value="Unassembled WGS sequence"/>
</dbReference>
<dbReference type="SUPFAM" id="SSF56801">
    <property type="entry name" value="Acetyl-CoA synthetase-like"/>
    <property type="match status" value="1"/>
</dbReference>
<dbReference type="CDD" id="cd00707">
    <property type="entry name" value="Pancreat_lipase_like"/>
    <property type="match status" value="1"/>
</dbReference>
<dbReference type="Gene3D" id="3.40.50.1820">
    <property type="entry name" value="alpha/beta hydrolase"/>
    <property type="match status" value="1"/>
</dbReference>
<dbReference type="GO" id="GO:0016298">
    <property type="term" value="F:lipase activity"/>
    <property type="evidence" value="ECO:0007669"/>
    <property type="project" value="InterPro"/>
</dbReference>
<protein>
    <recommendedName>
        <fullName evidence="4">acetate--CoA ligase</fullName>
        <ecNumber evidence="4">6.2.1.1</ecNumber>
    </recommendedName>
</protein>
<keyword evidence="7" id="KW-0547">Nucleotide-binding</keyword>
<dbReference type="FunFam" id="3.40.50.12780:FF:000001">
    <property type="entry name" value="Acetyl-coenzyme A synthetase"/>
    <property type="match status" value="1"/>
</dbReference>
<dbReference type="GO" id="GO:0005576">
    <property type="term" value="C:extracellular region"/>
    <property type="evidence" value="ECO:0007669"/>
    <property type="project" value="UniProtKB-SubCell"/>
</dbReference>
<dbReference type="InterPro" id="IPR011904">
    <property type="entry name" value="Ac_CoA_lig"/>
</dbReference>
<dbReference type="AlphaFoldDB" id="A0A9D4SKW3"/>
<dbReference type="Gene3D" id="3.40.50.12780">
    <property type="entry name" value="N-terminal domain of ligase-like"/>
    <property type="match status" value="1"/>
</dbReference>
<dbReference type="GO" id="GO:0006629">
    <property type="term" value="P:lipid metabolic process"/>
    <property type="evidence" value="ECO:0007669"/>
    <property type="project" value="InterPro"/>
</dbReference>
<accession>A0A9D4SKW3</accession>
<dbReference type="InterPro" id="IPR029058">
    <property type="entry name" value="AB_hydrolase_fold"/>
</dbReference>
<dbReference type="NCBIfam" id="TIGR02188">
    <property type="entry name" value="Ac_CoA_lig_AcsA"/>
    <property type="match status" value="1"/>
</dbReference>
<dbReference type="PROSITE" id="PS00455">
    <property type="entry name" value="AMP_BINDING"/>
    <property type="match status" value="1"/>
</dbReference>
<dbReference type="EMBL" id="SDOV01000001">
    <property type="protein sequence ID" value="KAH7645517.1"/>
    <property type="molecule type" value="Genomic_DNA"/>
</dbReference>
<feature type="domain" description="Acetyl-coenzyme A synthetase N-terminal" evidence="12">
    <location>
        <begin position="47"/>
        <end position="109"/>
    </location>
</feature>
<gene>
    <name evidence="13" type="ORF">HUG17_1055</name>
</gene>
<dbReference type="Pfam" id="PF13193">
    <property type="entry name" value="AMP-binding_C"/>
    <property type="match status" value="1"/>
</dbReference>
<dbReference type="InterPro" id="IPR000873">
    <property type="entry name" value="AMP-dep_synth/lig_dom"/>
</dbReference>